<dbReference type="Gene3D" id="3.40.50.300">
    <property type="entry name" value="P-loop containing nucleotide triphosphate hydrolases"/>
    <property type="match status" value="1"/>
</dbReference>
<accession>A0A347TH10</accession>
<dbReference type="Pfam" id="PF01656">
    <property type="entry name" value="CbiA"/>
    <property type="match status" value="1"/>
</dbReference>
<reference evidence="5 8" key="3">
    <citation type="submission" date="2018-08" db="EMBL/GenBank/DDBJ databases">
        <title>Complete genome of the Arcobacter marinus type strain JCM 15502.</title>
        <authorList>
            <person name="Miller W.G."/>
            <person name="Yee E."/>
            <person name="Huynh S."/>
            <person name="Parker C.T."/>
        </authorList>
    </citation>
    <scope>NUCLEOTIDE SEQUENCE [LARGE SCALE GENOMIC DNA]</scope>
    <source>
        <strain evidence="5 8">JCM 15502</strain>
    </source>
</reference>
<evidence type="ECO:0000313" key="6">
    <source>
        <dbReference type="EMBL" id="PHO14989.1"/>
    </source>
</evidence>
<evidence type="ECO:0000313" key="5">
    <source>
        <dbReference type="EMBL" id="AXX85888.1"/>
    </source>
</evidence>
<dbReference type="CDD" id="cd03110">
    <property type="entry name" value="SIMIBI_bact_arch"/>
    <property type="match status" value="1"/>
</dbReference>
<keyword evidence="3" id="KW-0411">Iron-sulfur</keyword>
<dbReference type="EMBL" id="NXAO01000041">
    <property type="protein sequence ID" value="PHO14989.1"/>
    <property type="molecule type" value="Genomic_DNA"/>
</dbReference>
<dbReference type="KEGG" id="amar:AMRN_0088"/>
<dbReference type="GO" id="GO:0046872">
    <property type="term" value="F:metal ion binding"/>
    <property type="evidence" value="ECO:0007669"/>
    <property type="project" value="UniProtKB-KW"/>
</dbReference>
<evidence type="ECO:0000259" key="4">
    <source>
        <dbReference type="PROSITE" id="PS51379"/>
    </source>
</evidence>
<dbReference type="PANTHER" id="PTHR43534">
    <property type="entry name" value="MIND SUPERFAMILY P-LOOP ATPASE CONTAINING AN INSERTED FERREDOXIN DOMAIN"/>
    <property type="match status" value="1"/>
</dbReference>
<dbReference type="Proteomes" id="UP000264693">
    <property type="component" value="Chromosome"/>
</dbReference>
<name>A0A347TH10_9BACT</name>
<dbReference type="PROSITE" id="PS51379">
    <property type="entry name" value="4FE4S_FER_2"/>
    <property type="match status" value="2"/>
</dbReference>
<sequence length="304" mass="33590">MREIVIISGKGGTGKSSISASFAYLEKSNALITDCDVDAANLHLLLDADFEESEEFYSGKLAVIDNEECLSCGACLRGCKFEAITKENNKLIVDAILCEGCGYCSQICPTDAIRMKDQKAGDLYISNIKTGSKLVHAKLGFGAENSGKLVSKVKKEGKVLALKQNKEFVITDGSPGIGCSVISSLSGANLVVIVTEASKSGFHDLQRVVELVKSFELEAICIINKYDLNQELSEKIEQYLKRKKIKVVSKLPYNEIFSEALVHSQSLIEFDKDCEISNLINESWNEIKWTIRRQDNENSFYSNK</sequence>
<evidence type="ECO:0000256" key="1">
    <source>
        <dbReference type="ARBA" id="ARBA00022723"/>
    </source>
</evidence>
<dbReference type="InterPro" id="IPR002586">
    <property type="entry name" value="CobQ/CobB/MinD/ParA_Nub-bd_dom"/>
</dbReference>
<evidence type="ECO:0000256" key="3">
    <source>
        <dbReference type="ARBA" id="ARBA00023014"/>
    </source>
</evidence>
<dbReference type="InterPro" id="IPR017896">
    <property type="entry name" value="4Fe4S_Fe-S-bd"/>
</dbReference>
<dbReference type="Pfam" id="PF00037">
    <property type="entry name" value="Fer4"/>
    <property type="match status" value="1"/>
</dbReference>
<dbReference type="SUPFAM" id="SSF54862">
    <property type="entry name" value="4Fe-4S ferredoxins"/>
    <property type="match status" value="1"/>
</dbReference>
<dbReference type="InterPro" id="IPR017900">
    <property type="entry name" value="4Fe4S_Fe_S_CS"/>
</dbReference>
<keyword evidence="7" id="KW-1185">Reference proteome</keyword>
<gene>
    <name evidence="5" type="ORF">AMRN_0088</name>
    <name evidence="6" type="ORF">CPH92_09040</name>
</gene>
<keyword evidence="1" id="KW-0479">Metal-binding</keyword>
<reference evidence="7" key="1">
    <citation type="submission" date="2017-09" db="EMBL/GenBank/DDBJ databases">
        <title>Arcobacter canalis sp. nov., a new species isolated from a water canal contaminated with urban sewage.</title>
        <authorList>
            <person name="Perez-Cataluna A."/>
            <person name="Salas-Masso N."/>
            <person name="Figueras M.J."/>
        </authorList>
    </citation>
    <scope>NUCLEOTIDE SEQUENCE [LARGE SCALE GENOMIC DNA]</scope>
    <source>
        <strain evidence="7">CECT 7727</strain>
    </source>
</reference>
<keyword evidence="2" id="KW-0408">Iron</keyword>
<dbReference type="InterPro" id="IPR027417">
    <property type="entry name" value="P-loop_NTPase"/>
</dbReference>
<dbReference type="Gene3D" id="3.30.70.20">
    <property type="match status" value="1"/>
</dbReference>
<proteinExistence type="predicted"/>
<dbReference type="EMBL" id="CP032101">
    <property type="protein sequence ID" value="AXX85888.1"/>
    <property type="molecule type" value="Genomic_DNA"/>
</dbReference>
<dbReference type="Proteomes" id="UP000224740">
    <property type="component" value="Unassembled WGS sequence"/>
</dbReference>
<dbReference type="PROSITE" id="PS00198">
    <property type="entry name" value="4FE4S_FER_1"/>
    <property type="match status" value="1"/>
</dbReference>
<dbReference type="GO" id="GO:0051536">
    <property type="term" value="F:iron-sulfur cluster binding"/>
    <property type="evidence" value="ECO:0007669"/>
    <property type="project" value="UniProtKB-KW"/>
</dbReference>
<evidence type="ECO:0000256" key="2">
    <source>
        <dbReference type="ARBA" id="ARBA00023004"/>
    </source>
</evidence>
<feature type="domain" description="4Fe-4S ferredoxin-type" evidence="4">
    <location>
        <begin position="89"/>
        <end position="118"/>
    </location>
</feature>
<dbReference type="RefSeq" id="WP_099311403.1">
    <property type="nucleotide sequence ID" value="NZ_CP032101.1"/>
</dbReference>
<dbReference type="AlphaFoldDB" id="A0A347TH10"/>
<protein>
    <submittedName>
        <fullName evidence="6">(4Fe-4S)-binding protein</fullName>
    </submittedName>
    <submittedName>
        <fullName evidence="5">MinD superfamily P-loop ATPase</fullName>
    </submittedName>
</protein>
<feature type="domain" description="4Fe-4S ferredoxin-type" evidence="4">
    <location>
        <begin position="60"/>
        <end position="88"/>
    </location>
</feature>
<evidence type="ECO:0000313" key="8">
    <source>
        <dbReference type="Proteomes" id="UP000264693"/>
    </source>
</evidence>
<evidence type="ECO:0000313" key="7">
    <source>
        <dbReference type="Proteomes" id="UP000224740"/>
    </source>
</evidence>
<dbReference type="SUPFAM" id="SSF52540">
    <property type="entry name" value="P-loop containing nucleoside triphosphate hydrolases"/>
    <property type="match status" value="1"/>
</dbReference>
<organism evidence="5 8">
    <name type="scientific">Malaciobacter marinus</name>
    <dbReference type="NCBI Taxonomy" id="505249"/>
    <lineage>
        <taxon>Bacteria</taxon>
        <taxon>Pseudomonadati</taxon>
        <taxon>Campylobacterota</taxon>
        <taxon>Epsilonproteobacteria</taxon>
        <taxon>Campylobacterales</taxon>
        <taxon>Arcobacteraceae</taxon>
        <taxon>Malaciobacter</taxon>
    </lineage>
</organism>
<reference evidence="6" key="2">
    <citation type="submission" date="2017-09" db="EMBL/GenBank/DDBJ databases">
        <authorList>
            <person name="Perez-Cataluna A."/>
            <person name="Figueras M.J."/>
            <person name="Salas-Masso N."/>
        </authorList>
    </citation>
    <scope>NUCLEOTIDE SEQUENCE</scope>
    <source>
        <strain evidence="6">CECT 7727</strain>
    </source>
</reference>
<dbReference type="PANTHER" id="PTHR43534:SF1">
    <property type="entry name" value="4FE-4S CLUSTER CONTAINING PARA FAMILY ATPASE PROTEIN"/>
    <property type="match status" value="1"/>
</dbReference>